<gene>
    <name evidence="4" type="ORF">BN1049_02085</name>
</gene>
<dbReference type="Gene3D" id="2.30.270.10">
    <property type="entry name" value="duf1285 protein"/>
    <property type="match status" value="1"/>
</dbReference>
<dbReference type="InterPro" id="IPR048341">
    <property type="entry name" value="DUF1285_N"/>
</dbReference>
<dbReference type="Gene3D" id="3.10.540.10">
    <property type="entry name" value="duf1285 like domain"/>
    <property type="match status" value="1"/>
</dbReference>
<evidence type="ECO:0008006" key="5">
    <source>
        <dbReference type="Google" id="ProtNLM"/>
    </source>
</evidence>
<dbReference type="InterPro" id="IPR023361">
    <property type="entry name" value="DUF1285_beta_roll_sf"/>
</dbReference>
<feature type="domain" description="DUF1285" evidence="2">
    <location>
        <begin position="27"/>
        <end position="94"/>
    </location>
</feature>
<proteinExistence type="predicted"/>
<feature type="domain" description="DUF1285" evidence="3">
    <location>
        <begin position="95"/>
        <end position="189"/>
    </location>
</feature>
<dbReference type="AlphaFoldDB" id="A0A078MGM1"/>
<dbReference type="OrthoDB" id="3078366at2"/>
<name>A0A078MGM1_9PSED</name>
<dbReference type="PIRSF" id="PIRSF029557">
    <property type="entry name" value="UCP029557"/>
    <property type="match status" value="1"/>
</dbReference>
<feature type="region of interest" description="Disordered" evidence="1">
    <location>
        <begin position="1"/>
        <end position="30"/>
    </location>
</feature>
<dbReference type="EMBL" id="LM997413">
    <property type="protein sequence ID" value="CEA05450.1"/>
    <property type="molecule type" value="Genomic_DNA"/>
</dbReference>
<accession>A0A078MGM1</accession>
<evidence type="ECO:0000259" key="2">
    <source>
        <dbReference type="Pfam" id="PF06938"/>
    </source>
</evidence>
<evidence type="ECO:0000313" key="4">
    <source>
        <dbReference type="EMBL" id="CEA05450.1"/>
    </source>
</evidence>
<reference evidence="4" key="1">
    <citation type="submission" date="2014-07" db="EMBL/GenBank/DDBJ databases">
        <authorList>
            <person name="Urmite Genomes Urmite Genomes"/>
        </authorList>
    </citation>
    <scope>NUCLEOTIDE SEQUENCE</scope>
    <source>
        <strain evidence="4">12M76_air</strain>
    </source>
</reference>
<feature type="compositionally biased region" description="Low complexity" evidence="1">
    <location>
        <begin position="1"/>
        <end position="16"/>
    </location>
</feature>
<protein>
    <recommendedName>
        <fullName evidence="5">Proteophosphoglycan</fullName>
    </recommendedName>
</protein>
<dbReference type="InterPro" id="IPR010707">
    <property type="entry name" value="DUF1285"/>
</dbReference>
<dbReference type="RefSeq" id="WP_082050028.1">
    <property type="nucleotide sequence ID" value="NZ_LK391969.1"/>
</dbReference>
<sequence>MDNRQLPPQSLLDSLPESITADPSEPAPVHLWQPELSGELDMRITRDGTWYHEGGPITRKSLAQLFSGILRLDEDGRYYLVTPVERWAIKVDDVPFVAVRLAVEGQGSEQRLTFTTSLGHSILAGEAHPITVTTDAATGEPSPYVLVRSNLQALIHRNVFYELADLAVEEQVDGQPRVGVWSDGKFFPIDGAPASA</sequence>
<dbReference type="InterPro" id="IPR048342">
    <property type="entry name" value="DUF1285_C"/>
</dbReference>
<organism evidence="4">
    <name type="scientific">Pseudomonas saudimassiliensis</name>
    <dbReference type="NCBI Taxonomy" id="1461581"/>
    <lineage>
        <taxon>Bacteria</taxon>
        <taxon>Pseudomonadati</taxon>
        <taxon>Pseudomonadota</taxon>
        <taxon>Gammaproteobacteria</taxon>
        <taxon>Pseudomonadales</taxon>
        <taxon>Pseudomonadaceae</taxon>
        <taxon>Pseudomonas</taxon>
    </lineage>
</organism>
<dbReference type="PATRIC" id="fig|1461581.3.peg.2056"/>
<dbReference type="Pfam" id="PF21028">
    <property type="entry name" value="DUF1285_C"/>
    <property type="match status" value="1"/>
</dbReference>
<evidence type="ECO:0000256" key="1">
    <source>
        <dbReference type="SAM" id="MobiDB-lite"/>
    </source>
</evidence>
<evidence type="ECO:0000259" key="3">
    <source>
        <dbReference type="Pfam" id="PF21028"/>
    </source>
</evidence>
<dbReference type="EMBL" id="LK391969">
    <property type="protein sequence ID" value="CEF27140.1"/>
    <property type="molecule type" value="Genomic_DNA"/>
</dbReference>
<dbReference type="Pfam" id="PF06938">
    <property type="entry name" value="DUF1285_N"/>
    <property type="match status" value="1"/>
</dbReference>